<evidence type="ECO:0000259" key="5">
    <source>
        <dbReference type="PROSITE" id="PS51464"/>
    </source>
</evidence>
<evidence type="ECO:0000313" key="6">
    <source>
        <dbReference type="EMBL" id="MBC5689135.1"/>
    </source>
</evidence>
<dbReference type="InterPro" id="IPR046348">
    <property type="entry name" value="SIS_dom_sf"/>
</dbReference>
<keyword evidence="1" id="KW-0805">Transcription regulation</keyword>
<dbReference type="AlphaFoldDB" id="A0A923LIY6"/>
<keyword evidence="2" id="KW-0238">DNA-binding</keyword>
<sequence length="293" mass="33139">MEYTVKQRIQNIYAALRPSEQKVAEYILSYPGQPKELLIEEVAKNASVSQPTVIRFVKAAGYKGFKELKYAMMQEEILYEKETGKEKENVSLYGFSFSGKESLEEIPGKIITTSVQMLEETLRSIQMKEYKKAVEAVSGAENIVLYSVENSNCIANDLLTKLTYLGLNCRMYSDYYLQSVSAGNLTRKDLAIGISYSGYSKHTVEMMRMAKKAGARTMVITNFDNALIAKYADILLCTSSHQFFCGNTIFSRISQLALVDMLYVGVLNENYGRMSKRLKKNSDLVAERAYDEN</sequence>
<feature type="domain" description="HTH rpiR-type" evidence="4">
    <location>
        <begin position="3"/>
        <end position="79"/>
    </location>
</feature>
<dbReference type="GO" id="GO:1901135">
    <property type="term" value="P:carbohydrate derivative metabolic process"/>
    <property type="evidence" value="ECO:0007669"/>
    <property type="project" value="InterPro"/>
</dbReference>
<dbReference type="InterPro" id="IPR035472">
    <property type="entry name" value="RpiR-like_SIS"/>
</dbReference>
<gene>
    <name evidence="6" type="ORF">H8S37_09375</name>
</gene>
<accession>A0A923LIY6</accession>
<dbReference type="Gene3D" id="3.40.50.10490">
    <property type="entry name" value="Glucose-6-phosphate isomerase like protein, domain 1"/>
    <property type="match status" value="1"/>
</dbReference>
<dbReference type="InterPro" id="IPR036388">
    <property type="entry name" value="WH-like_DNA-bd_sf"/>
</dbReference>
<keyword evidence="3" id="KW-0804">Transcription</keyword>
<dbReference type="SUPFAM" id="SSF46689">
    <property type="entry name" value="Homeodomain-like"/>
    <property type="match status" value="1"/>
</dbReference>
<comment type="caution">
    <text evidence="6">The sequence shown here is derived from an EMBL/GenBank/DDBJ whole genome shotgun (WGS) entry which is preliminary data.</text>
</comment>
<dbReference type="GO" id="GO:0003677">
    <property type="term" value="F:DNA binding"/>
    <property type="evidence" value="ECO:0007669"/>
    <property type="project" value="UniProtKB-KW"/>
</dbReference>
<reference evidence="6" key="1">
    <citation type="submission" date="2020-08" db="EMBL/GenBank/DDBJ databases">
        <title>Genome public.</title>
        <authorList>
            <person name="Liu C."/>
            <person name="Sun Q."/>
        </authorList>
    </citation>
    <scope>NUCLEOTIDE SEQUENCE</scope>
    <source>
        <strain evidence="6">NSJ-55</strain>
    </source>
</reference>
<dbReference type="PROSITE" id="PS51464">
    <property type="entry name" value="SIS"/>
    <property type="match status" value="1"/>
</dbReference>
<evidence type="ECO:0000256" key="3">
    <source>
        <dbReference type="ARBA" id="ARBA00023163"/>
    </source>
</evidence>
<dbReference type="PANTHER" id="PTHR30514:SF1">
    <property type="entry name" value="HTH-TYPE TRANSCRIPTIONAL REGULATOR HEXR-RELATED"/>
    <property type="match status" value="1"/>
</dbReference>
<evidence type="ECO:0000313" key="7">
    <source>
        <dbReference type="Proteomes" id="UP000652477"/>
    </source>
</evidence>
<dbReference type="PANTHER" id="PTHR30514">
    <property type="entry name" value="GLUCOKINASE"/>
    <property type="match status" value="1"/>
</dbReference>
<dbReference type="InterPro" id="IPR047640">
    <property type="entry name" value="RpiR-like"/>
</dbReference>
<feature type="domain" description="SIS" evidence="5">
    <location>
        <begin position="133"/>
        <end position="272"/>
    </location>
</feature>
<dbReference type="InterPro" id="IPR000281">
    <property type="entry name" value="HTH_RpiR"/>
</dbReference>
<dbReference type="InterPro" id="IPR001347">
    <property type="entry name" value="SIS_dom"/>
</dbReference>
<evidence type="ECO:0000256" key="2">
    <source>
        <dbReference type="ARBA" id="ARBA00023125"/>
    </source>
</evidence>
<dbReference type="InterPro" id="IPR009057">
    <property type="entry name" value="Homeodomain-like_sf"/>
</dbReference>
<organism evidence="6 7">
    <name type="scientific">Mediterraneibacter hominis</name>
    <dbReference type="NCBI Taxonomy" id="2763054"/>
    <lineage>
        <taxon>Bacteria</taxon>
        <taxon>Bacillati</taxon>
        <taxon>Bacillota</taxon>
        <taxon>Clostridia</taxon>
        <taxon>Lachnospirales</taxon>
        <taxon>Lachnospiraceae</taxon>
        <taxon>Mediterraneibacter</taxon>
    </lineage>
</organism>
<dbReference type="SUPFAM" id="SSF53697">
    <property type="entry name" value="SIS domain"/>
    <property type="match status" value="1"/>
</dbReference>
<proteinExistence type="predicted"/>
<protein>
    <submittedName>
        <fullName evidence="6">MurR/RpiR family transcriptional regulator</fullName>
    </submittedName>
</protein>
<name>A0A923LIY6_9FIRM</name>
<dbReference type="RefSeq" id="WP_186875698.1">
    <property type="nucleotide sequence ID" value="NZ_JACOPF010000001.1"/>
</dbReference>
<dbReference type="Proteomes" id="UP000652477">
    <property type="component" value="Unassembled WGS sequence"/>
</dbReference>
<dbReference type="Pfam" id="PF01380">
    <property type="entry name" value="SIS"/>
    <property type="match status" value="1"/>
</dbReference>
<evidence type="ECO:0000259" key="4">
    <source>
        <dbReference type="PROSITE" id="PS51071"/>
    </source>
</evidence>
<keyword evidence="7" id="KW-1185">Reference proteome</keyword>
<dbReference type="GO" id="GO:0003700">
    <property type="term" value="F:DNA-binding transcription factor activity"/>
    <property type="evidence" value="ECO:0007669"/>
    <property type="project" value="InterPro"/>
</dbReference>
<dbReference type="Gene3D" id="1.10.10.10">
    <property type="entry name" value="Winged helix-like DNA-binding domain superfamily/Winged helix DNA-binding domain"/>
    <property type="match status" value="1"/>
</dbReference>
<dbReference type="EMBL" id="JACOPF010000001">
    <property type="protein sequence ID" value="MBC5689135.1"/>
    <property type="molecule type" value="Genomic_DNA"/>
</dbReference>
<dbReference type="CDD" id="cd05013">
    <property type="entry name" value="SIS_RpiR"/>
    <property type="match status" value="1"/>
</dbReference>
<evidence type="ECO:0000256" key="1">
    <source>
        <dbReference type="ARBA" id="ARBA00023015"/>
    </source>
</evidence>
<dbReference type="PROSITE" id="PS51071">
    <property type="entry name" value="HTH_RPIR"/>
    <property type="match status" value="1"/>
</dbReference>
<dbReference type="Pfam" id="PF01418">
    <property type="entry name" value="HTH_6"/>
    <property type="match status" value="1"/>
</dbReference>
<dbReference type="GO" id="GO:0097367">
    <property type="term" value="F:carbohydrate derivative binding"/>
    <property type="evidence" value="ECO:0007669"/>
    <property type="project" value="InterPro"/>
</dbReference>